<feature type="region of interest" description="Disordered" evidence="4">
    <location>
        <begin position="31"/>
        <end position="57"/>
    </location>
</feature>
<evidence type="ECO:0000256" key="3">
    <source>
        <dbReference type="PROSITE-ProRule" id="PRU00708"/>
    </source>
</evidence>
<dbReference type="GO" id="GO:0003729">
    <property type="term" value="F:mRNA binding"/>
    <property type="evidence" value="ECO:0007669"/>
    <property type="project" value="UniProtKB-ARBA"/>
</dbReference>
<organism evidence="5 6">
    <name type="scientific">Asparagus officinalis</name>
    <name type="common">Garden asparagus</name>
    <dbReference type="NCBI Taxonomy" id="4686"/>
    <lineage>
        <taxon>Eukaryota</taxon>
        <taxon>Viridiplantae</taxon>
        <taxon>Streptophyta</taxon>
        <taxon>Embryophyta</taxon>
        <taxon>Tracheophyta</taxon>
        <taxon>Spermatophyta</taxon>
        <taxon>Magnoliopsida</taxon>
        <taxon>Liliopsida</taxon>
        <taxon>Asparagales</taxon>
        <taxon>Asparagaceae</taxon>
        <taxon>Asparagoideae</taxon>
        <taxon>Asparagus</taxon>
    </lineage>
</organism>
<evidence type="ECO:0008006" key="7">
    <source>
        <dbReference type="Google" id="ProtNLM"/>
    </source>
</evidence>
<evidence type="ECO:0000256" key="1">
    <source>
        <dbReference type="ARBA" id="ARBA00007626"/>
    </source>
</evidence>
<gene>
    <name evidence="5" type="ORF">A4U43_C03F3380</name>
</gene>
<dbReference type="Gramene" id="ONK74160">
    <property type="protein sequence ID" value="ONK74160"/>
    <property type="gene ID" value="A4U43_C03F3380"/>
</dbReference>
<dbReference type="PROSITE" id="PS51375">
    <property type="entry name" value="PPR"/>
    <property type="match status" value="2"/>
</dbReference>
<dbReference type="AlphaFoldDB" id="A0A5P1FC76"/>
<dbReference type="GO" id="GO:0005739">
    <property type="term" value="C:mitochondrion"/>
    <property type="evidence" value="ECO:0007669"/>
    <property type="project" value="TreeGrafter"/>
</dbReference>
<accession>A0A5P1FC76</accession>
<dbReference type="InterPro" id="IPR011990">
    <property type="entry name" value="TPR-like_helical_dom_sf"/>
</dbReference>
<dbReference type="OMA" id="NYICIIS"/>
<evidence type="ECO:0000313" key="5">
    <source>
        <dbReference type="EMBL" id="ONK74160.1"/>
    </source>
</evidence>
<dbReference type="Gene3D" id="1.25.40.10">
    <property type="entry name" value="Tetratricopeptide repeat domain"/>
    <property type="match status" value="2"/>
</dbReference>
<dbReference type="InterPro" id="IPR002885">
    <property type="entry name" value="PPR_rpt"/>
</dbReference>
<dbReference type="PANTHER" id="PTHR45717:SF4">
    <property type="entry name" value="OS04G0450200 PROTEIN"/>
    <property type="match status" value="1"/>
</dbReference>
<proteinExistence type="inferred from homology"/>
<keyword evidence="2" id="KW-0677">Repeat</keyword>
<feature type="repeat" description="PPR" evidence="3">
    <location>
        <begin position="154"/>
        <end position="188"/>
    </location>
</feature>
<evidence type="ECO:0000313" key="6">
    <source>
        <dbReference type="Proteomes" id="UP000243459"/>
    </source>
</evidence>
<dbReference type="NCBIfam" id="TIGR00756">
    <property type="entry name" value="PPR"/>
    <property type="match status" value="1"/>
</dbReference>
<sequence length="407" mass="45979">MPLSSLLRRSLLNNLRSLPLRSFSSGGGTPISFTLSVEPEPEPDSEPETPSPNDDLRSRIFRLRFPKRSATSALDKWVGEGNTVAQSELRQIAKDLNRSKRYKHALEISEWMKSHQEYQLSDSDYAMRIDLITKVFGVNAAEEFFEGLPSTAKSCDVYTALLHAYARGKLVEKAENLFERIKESNFSPNALTYNEMMTLYMSVGQLEKVPLVIEELKRKEVAPDLFTYNLWISASAASLDVKGVRKILDEMSHSSNIHEGWKTYIKLADIYVTAGHLMSSDNSLVGAEKKISQREWITYDFLIILYSGLGNKEGINEIWKSLKMISQKMTGRNYACILSSYLVLGQLKEAGQVIDEWTQSKVLEFDLSACNRLLDAIVKAGLLEVAESFQGLMLQRNYKLSSSLDDQ</sequence>
<dbReference type="PANTHER" id="PTHR45717">
    <property type="entry name" value="OS12G0527900 PROTEIN"/>
    <property type="match status" value="1"/>
</dbReference>
<dbReference type="Proteomes" id="UP000243459">
    <property type="component" value="Chromosome 3"/>
</dbReference>
<keyword evidence="6" id="KW-1185">Reference proteome</keyword>
<dbReference type="Pfam" id="PF01535">
    <property type="entry name" value="PPR"/>
    <property type="match status" value="1"/>
</dbReference>
<evidence type="ECO:0000256" key="2">
    <source>
        <dbReference type="ARBA" id="ARBA00022737"/>
    </source>
</evidence>
<dbReference type="Pfam" id="PF13041">
    <property type="entry name" value="PPR_2"/>
    <property type="match status" value="1"/>
</dbReference>
<dbReference type="EMBL" id="CM007383">
    <property type="protein sequence ID" value="ONK74160.1"/>
    <property type="molecule type" value="Genomic_DNA"/>
</dbReference>
<feature type="repeat" description="PPR" evidence="3">
    <location>
        <begin position="189"/>
        <end position="223"/>
    </location>
</feature>
<reference evidence="6" key="1">
    <citation type="journal article" date="2017" name="Nat. Commun.">
        <title>The asparagus genome sheds light on the origin and evolution of a young Y chromosome.</title>
        <authorList>
            <person name="Harkess A."/>
            <person name="Zhou J."/>
            <person name="Xu C."/>
            <person name="Bowers J.E."/>
            <person name="Van der Hulst R."/>
            <person name="Ayyampalayam S."/>
            <person name="Mercati F."/>
            <person name="Riccardi P."/>
            <person name="McKain M.R."/>
            <person name="Kakrana A."/>
            <person name="Tang H."/>
            <person name="Ray J."/>
            <person name="Groenendijk J."/>
            <person name="Arikit S."/>
            <person name="Mathioni S.M."/>
            <person name="Nakano M."/>
            <person name="Shan H."/>
            <person name="Telgmann-Rauber A."/>
            <person name="Kanno A."/>
            <person name="Yue Z."/>
            <person name="Chen H."/>
            <person name="Li W."/>
            <person name="Chen Y."/>
            <person name="Xu X."/>
            <person name="Zhang Y."/>
            <person name="Luo S."/>
            <person name="Chen H."/>
            <person name="Gao J."/>
            <person name="Mao Z."/>
            <person name="Pires J.C."/>
            <person name="Luo M."/>
            <person name="Kudrna D."/>
            <person name="Wing R.A."/>
            <person name="Meyers B.C."/>
            <person name="Yi K."/>
            <person name="Kong H."/>
            <person name="Lavrijsen P."/>
            <person name="Sunseri F."/>
            <person name="Falavigna A."/>
            <person name="Ye Y."/>
            <person name="Leebens-Mack J.H."/>
            <person name="Chen G."/>
        </authorList>
    </citation>
    <scope>NUCLEOTIDE SEQUENCE [LARGE SCALE GENOMIC DNA]</scope>
    <source>
        <strain evidence="6">cv. DH0086</strain>
    </source>
</reference>
<dbReference type="FunFam" id="1.25.40.10:FF:001248">
    <property type="entry name" value="Pentatricopeptide repeat-containing protein At5g09450, mitochondrial"/>
    <property type="match status" value="1"/>
</dbReference>
<comment type="similarity">
    <text evidence="1">Belongs to the PPR family. P subfamily.</text>
</comment>
<evidence type="ECO:0000256" key="4">
    <source>
        <dbReference type="SAM" id="MobiDB-lite"/>
    </source>
</evidence>
<name>A0A5P1FC76_ASPOF</name>
<protein>
    <recommendedName>
        <fullName evidence="7">Pentacotripeptide-repeat region of PRORP domain-containing protein</fullName>
    </recommendedName>
</protein>